<dbReference type="InterPro" id="IPR010499">
    <property type="entry name" value="AraC_E-bd"/>
</dbReference>
<gene>
    <name evidence="5" type="ORF">DFR42_12219</name>
</gene>
<dbReference type="InterPro" id="IPR009057">
    <property type="entry name" value="Homeodomain-like_sf"/>
</dbReference>
<dbReference type="Gene3D" id="1.10.10.60">
    <property type="entry name" value="Homeodomain-like"/>
    <property type="match status" value="2"/>
</dbReference>
<dbReference type="PRINTS" id="PR00032">
    <property type="entry name" value="HTHARAC"/>
</dbReference>
<evidence type="ECO:0000256" key="1">
    <source>
        <dbReference type="ARBA" id="ARBA00023015"/>
    </source>
</evidence>
<dbReference type="GO" id="GO:0043565">
    <property type="term" value="F:sequence-specific DNA binding"/>
    <property type="evidence" value="ECO:0007669"/>
    <property type="project" value="InterPro"/>
</dbReference>
<dbReference type="InterPro" id="IPR018060">
    <property type="entry name" value="HTH_AraC"/>
</dbReference>
<evidence type="ECO:0000256" key="2">
    <source>
        <dbReference type="ARBA" id="ARBA00023125"/>
    </source>
</evidence>
<name>A0A318J6N2_9BURK</name>
<dbReference type="Proteomes" id="UP000247792">
    <property type="component" value="Unassembled WGS sequence"/>
</dbReference>
<dbReference type="Pfam" id="PF12833">
    <property type="entry name" value="HTH_18"/>
    <property type="match status" value="1"/>
</dbReference>
<keyword evidence="6" id="KW-1185">Reference proteome</keyword>
<sequence length="316" mass="35416">MSDLRPDKPSQYQSHYQARMHRVLEHIDRHLDQSLDLEVLAGVAHFSPFHFHRLFAAWMGERLGDYVRRRRLEVAAFRLFAQAGTPVLDIALSVGFGSAEAFTRAFKDRFAYTPAAWRQYQVELHRANSKINQVLSKNDQLLSYASFHNGISANLKQVNSMDVKLIHRAEVRIAYLCHIGPYGASVGQFWADTVVPWMAMHDLFGRARYGISHDDPSITEPALCRYDAAVELPGNADVPGNALLTSIPGGEYAALSFEGTNAEIGAAWTAILRDWLPSSGYQLDARPCFEYYSTNSCFDPETGVFDCDICIPVVPL</sequence>
<dbReference type="InterPro" id="IPR011256">
    <property type="entry name" value="Reg_factor_effector_dom_sf"/>
</dbReference>
<keyword evidence="1" id="KW-0805">Transcription regulation</keyword>
<dbReference type="InterPro" id="IPR020449">
    <property type="entry name" value="Tscrpt_reg_AraC-type_HTH"/>
</dbReference>
<dbReference type="EMBL" id="QJKB01000022">
    <property type="protein sequence ID" value="PXX35239.1"/>
    <property type="molecule type" value="Genomic_DNA"/>
</dbReference>
<evidence type="ECO:0000313" key="6">
    <source>
        <dbReference type="Proteomes" id="UP000247792"/>
    </source>
</evidence>
<dbReference type="SMART" id="SM00342">
    <property type="entry name" value="HTH_ARAC"/>
    <property type="match status" value="1"/>
</dbReference>
<dbReference type="GO" id="GO:0003700">
    <property type="term" value="F:DNA-binding transcription factor activity"/>
    <property type="evidence" value="ECO:0007669"/>
    <property type="project" value="InterPro"/>
</dbReference>
<accession>A0A318J6N2</accession>
<dbReference type="PANTHER" id="PTHR40055">
    <property type="entry name" value="TRANSCRIPTIONAL REGULATOR YGIV-RELATED"/>
    <property type="match status" value="1"/>
</dbReference>
<dbReference type="PROSITE" id="PS01124">
    <property type="entry name" value="HTH_ARAC_FAMILY_2"/>
    <property type="match status" value="1"/>
</dbReference>
<dbReference type="OrthoDB" id="282744at2"/>
<evidence type="ECO:0000259" key="4">
    <source>
        <dbReference type="PROSITE" id="PS01124"/>
    </source>
</evidence>
<dbReference type="Gene3D" id="3.20.80.10">
    <property type="entry name" value="Regulatory factor, effector binding domain"/>
    <property type="match status" value="1"/>
</dbReference>
<proteinExistence type="predicted"/>
<dbReference type="RefSeq" id="WP_110258314.1">
    <property type="nucleotide sequence ID" value="NZ_QJKB01000022.1"/>
</dbReference>
<evidence type="ECO:0000313" key="5">
    <source>
        <dbReference type="EMBL" id="PXX35239.1"/>
    </source>
</evidence>
<dbReference type="Pfam" id="PF06445">
    <property type="entry name" value="GyrI-like"/>
    <property type="match status" value="1"/>
</dbReference>
<dbReference type="InterPro" id="IPR050908">
    <property type="entry name" value="SmbC-like"/>
</dbReference>
<keyword evidence="2" id="KW-0238">DNA-binding</keyword>
<keyword evidence="3" id="KW-0804">Transcription</keyword>
<reference evidence="5 6" key="1">
    <citation type="submission" date="2018-05" db="EMBL/GenBank/DDBJ databases">
        <title>Genomic Encyclopedia of Type Strains, Phase IV (KMG-IV): sequencing the most valuable type-strain genomes for metagenomic binning, comparative biology and taxonomic classification.</title>
        <authorList>
            <person name="Goeker M."/>
        </authorList>
    </citation>
    <scope>NUCLEOTIDE SEQUENCE [LARGE SCALE GENOMIC DNA]</scope>
    <source>
        <strain evidence="5 6">DSM 19792</strain>
    </source>
</reference>
<organism evidence="5 6">
    <name type="scientific">Undibacterium pigrum</name>
    <dbReference type="NCBI Taxonomy" id="401470"/>
    <lineage>
        <taxon>Bacteria</taxon>
        <taxon>Pseudomonadati</taxon>
        <taxon>Pseudomonadota</taxon>
        <taxon>Betaproteobacteria</taxon>
        <taxon>Burkholderiales</taxon>
        <taxon>Oxalobacteraceae</taxon>
        <taxon>Undibacterium</taxon>
    </lineage>
</organism>
<dbReference type="SUPFAM" id="SSF55136">
    <property type="entry name" value="Probable bacterial effector-binding domain"/>
    <property type="match status" value="1"/>
</dbReference>
<evidence type="ECO:0000256" key="3">
    <source>
        <dbReference type="ARBA" id="ARBA00023163"/>
    </source>
</evidence>
<dbReference type="PROSITE" id="PS00041">
    <property type="entry name" value="HTH_ARAC_FAMILY_1"/>
    <property type="match status" value="1"/>
</dbReference>
<dbReference type="PANTHER" id="PTHR40055:SF1">
    <property type="entry name" value="TRANSCRIPTIONAL REGULATOR YGIV-RELATED"/>
    <property type="match status" value="1"/>
</dbReference>
<comment type="caution">
    <text evidence="5">The sequence shown here is derived from an EMBL/GenBank/DDBJ whole genome shotgun (WGS) entry which is preliminary data.</text>
</comment>
<protein>
    <submittedName>
        <fullName evidence="5">AraC family transcriptional regulator</fullName>
    </submittedName>
</protein>
<feature type="domain" description="HTH araC/xylS-type" evidence="4">
    <location>
        <begin position="21"/>
        <end position="120"/>
    </location>
</feature>
<dbReference type="InterPro" id="IPR029442">
    <property type="entry name" value="GyrI-like"/>
</dbReference>
<dbReference type="AlphaFoldDB" id="A0A318J6N2"/>
<dbReference type="InterPro" id="IPR018062">
    <property type="entry name" value="HTH_AraC-typ_CS"/>
</dbReference>
<dbReference type="SMART" id="SM00871">
    <property type="entry name" value="AraC_E_bind"/>
    <property type="match status" value="1"/>
</dbReference>
<dbReference type="SUPFAM" id="SSF46689">
    <property type="entry name" value="Homeodomain-like"/>
    <property type="match status" value="2"/>
</dbReference>